<organism evidence="1 2">
    <name type="scientific">Niastella vici</name>
    <dbReference type="NCBI Taxonomy" id="1703345"/>
    <lineage>
        <taxon>Bacteria</taxon>
        <taxon>Pseudomonadati</taxon>
        <taxon>Bacteroidota</taxon>
        <taxon>Chitinophagia</taxon>
        <taxon>Chitinophagales</taxon>
        <taxon>Chitinophagaceae</taxon>
        <taxon>Niastella</taxon>
    </lineage>
</organism>
<protein>
    <submittedName>
        <fullName evidence="1">Uncharacterized protein</fullName>
    </submittedName>
</protein>
<evidence type="ECO:0000313" key="2">
    <source>
        <dbReference type="Proteomes" id="UP000192796"/>
    </source>
</evidence>
<dbReference type="STRING" id="1703345.A3860_34405"/>
<dbReference type="RefSeq" id="WP_081153506.1">
    <property type="nucleotide sequence ID" value="NZ_LVYD01000065.1"/>
</dbReference>
<proteinExistence type="predicted"/>
<dbReference type="Proteomes" id="UP000192796">
    <property type="component" value="Unassembled WGS sequence"/>
</dbReference>
<comment type="caution">
    <text evidence="1">The sequence shown here is derived from an EMBL/GenBank/DDBJ whole genome shotgun (WGS) entry which is preliminary data.</text>
</comment>
<sequence length="94" mass="10647">MINAKIFWIAIALQGYLPYTAPILSIQAQLAKKYTSLEPTFRDFKLLFGDSFVNNNETCKTSQVGLPAQEDLYKKGVLQTCLQEKWSDPVKGFL</sequence>
<evidence type="ECO:0000313" key="1">
    <source>
        <dbReference type="EMBL" id="OQP60175.1"/>
    </source>
</evidence>
<keyword evidence="2" id="KW-1185">Reference proteome</keyword>
<dbReference type="EMBL" id="LVYD01000065">
    <property type="protein sequence ID" value="OQP60175.1"/>
    <property type="molecule type" value="Genomic_DNA"/>
</dbReference>
<accession>A0A1V9FP91</accession>
<name>A0A1V9FP91_9BACT</name>
<dbReference type="AlphaFoldDB" id="A0A1V9FP91"/>
<gene>
    <name evidence="1" type="ORF">A3860_34405</name>
</gene>
<reference evidence="1 2" key="1">
    <citation type="submission" date="2016-03" db="EMBL/GenBank/DDBJ databases">
        <title>Niastella vici sp. nov., isolated from farmland soil.</title>
        <authorList>
            <person name="Chen L."/>
            <person name="Wang D."/>
            <person name="Yang S."/>
            <person name="Wang G."/>
        </authorList>
    </citation>
    <scope>NUCLEOTIDE SEQUENCE [LARGE SCALE GENOMIC DNA]</scope>
    <source>
        <strain evidence="1 2">DJ57</strain>
    </source>
</reference>